<evidence type="ECO:0000313" key="2">
    <source>
        <dbReference type="Proteomes" id="UP000176614"/>
    </source>
</evidence>
<accession>A0A1F4W0D3</accession>
<evidence type="ECO:0000313" key="1">
    <source>
        <dbReference type="EMBL" id="OGC62728.1"/>
    </source>
</evidence>
<name>A0A1F4W0D3_UNCKA</name>
<sequence>MIGLHEAVGNALATGPRAADEIIAECRRQGLACRAETVMLFLRLSHEIEEEKGQWTNKGRSKQQRILAALARAFEKGSAYVPVARLGEYLGSNEPLTLEEIAAVCEKSGDYRLQGKFILRT</sequence>
<dbReference type="AlphaFoldDB" id="A0A1F4W0D3"/>
<organism evidence="1 2">
    <name type="scientific">candidate division WWE3 bacterium RIFOXYA2_FULL_46_9</name>
    <dbReference type="NCBI Taxonomy" id="1802636"/>
    <lineage>
        <taxon>Bacteria</taxon>
        <taxon>Katanobacteria</taxon>
    </lineage>
</organism>
<dbReference type="Proteomes" id="UP000176614">
    <property type="component" value="Unassembled WGS sequence"/>
</dbReference>
<reference evidence="1 2" key="1">
    <citation type="journal article" date="2016" name="Nat. Commun.">
        <title>Thousands of microbial genomes shed light on interconnected biogeochemical processes in an aquifer system.</title>
        <authorList>
            <person name="Anantharaman K."/>
            <person name="Brown C.T."/>
            <person name="Hug L.A."/>
            <person name="Sharon I."/>
            <person name="Castelle C.J."/>
            <person name="Probst A.J."/>
            <person name="Thomas B.C."/>
            <person name="Singh A."/>
            <person name="Wilkins M.J."/>
            <person name="Karaoz U."/>
            <person name="Brodie E.L."/>
            <person name="Williams K.H."/>
            <person name="Hubbard S.S."/>
            <person name="Banfield J.F."/>
        </authorList>
    </citation>
    <scope>NUCLEOTIDE SEQUENCE [LARGE SCALE GENOMIC DNA]</scope>
</reference>
<comment type="caution">
    <text evidence="1">The sequence shown here is derived from an EMBL/GenBank/DDBJ whole genome shotgun (WGS) entry which is preliminary data.</text>
</comment>
<protein>
    <submittedName>
        <fullName evidence="1">Uncharacterized protein</fullName>
    </submittedName>
</protein>
<proteinExistence type="predicted"/>
<dbReference type="EMBL" id="MEVT01000013">
    <property type="protein sequence ID" value="OGC62728.1"/>
    <property type="molecule type" value="Genomic_DNA"/>
</dbReference>
<gene>
    <name evidence="1" type="ORF">A2264_03935</name>
</gene>